<evidence type="ECO:0000259" key="4">
    <source>
        <dbReference type="Pfam" id="PF02894"/>
    </source>
</evidence>
<dbReference type="Pfam" id="PF01408">
    <property type="entry name" value="GFO_IDH_MocA"/>
    <property type="match status" value="1"/>
</dbReference>
<evidence type="ECO:0000259" key="3">
    <source>
        <dbReference type="Pfam" id="PF01408"/>
    </source>
</evidence>
<keyword evidence="2" id="KW-0560">Oxidoreductase</keyword>
<evidence type="ECO:0000313" key="6">
    <source>
        <dbReference type="Proteomes" id="UP000193719"/>
    </source>
</evidence>
<dbReference type="GO" id="GO:0000166">
    <property type="term" value="F:nucleotide binding"/>
    <property type="evidence" value="ECO:0007669"/>
    <property type="project" value="InterPro"/>
</dbReference>
<dbReference type="SUPFAM" id="SSF51735">
    <property type="entry name" value="NAD(P)-binding Rossmann-fold domains"/>
    <property type="match status" value="1"/>
</dbReference>
<dbReference type="AlphaFoldDB" id="A0A1Y1VKW4"/>
<comment type="similarity">
    <text evidence="1">Belongs to the Gfo/Idh/MocA family.</text>
</comment>
<dbReference type="PANTHER" id="PTHR43708:SF5">
    <property type="entry name" value="CONSERVED EXPRESSED OXIDOREDUCTASE (EUROFUNG)-RELATED"/>
    <property type="match status" value="1"/>
</dbReference>
<organism evidence="5 6">
    <name type="scientific">Piromyces finnis</name>
    <dbReference type="NCBI Taxonomy" id="1754191"/>
    <lineage>
        <taxon>Eukaryota</taxon>
        <taxon>Fungi</taxon>
        <taxon>Fungi incertae sedis</taxon>
        <taxon>Chytridiomycota</taxon>
        <taxon>Chytridiomycota incertae sedis</taxon>
        <taxon>Neocallimastigomycetes</taxon>
        <taxon>Neocallimastigales</taxon>
        <taxon>Neocallimastigaceae</taxon>
        <taxon>Piromyces</taxon>
    </lineage>
</organism>
<dbReference type="GO" id="GO:0016491">
    <property type="term" value="F:oxidoreductase activity"/>
    <property type="evidence" value="ECO:0007669"/>
    <property type="project" value="UniProtKB-KW"/>
</dbReference>
<dbReference type="Gene3D" id="3.40.50.720">
    <property type="entry name" value="NAD(P)-binding Rossmann-like Domain"/>
    <property type="match status" value="1"/>
</dbReference>
<accession>A0A1Y1VKW4</accession>
<evidence type="ECO:0000256" key="2">
    <source>
        <dbReference type="ARBA" id="ARBA00023002"/>
    </source>
</evidence>
<evidence type="ECO:0000313" key="5">
    <source>
        <dbReference type="EMBL" id="ORX59072.1"/>
    </source>
</evidence>
<dbReference type="STRING" id="1754191.A0A1Y1VKW4"/>
<reference evidence="5 6" key="2">
    <citation type="submission" date="2016-08" db="EMBL/GenBank/DDBJ databases">
        <title>Pervasive Adenine N6-methylation of Active Genes in Fungi.</title>
        <authorList>
            <consortium name="DOE Joint Genome Institute"/>
            <person name="Mondo S.J."/>
            <person name="Dannebaum R.O."/>
            <person name="Kuo R.C."/>
            <person name="Labutti K."/>
            <person name="Haridas S."/>
            <person name="Kuo A."/>
            <person name="Salamov A."/>
            <person name="Ahrendt S.R."/>
            <person name="Lipzen A."/>
            <person name="Sullivan W."/>
            <person name="Andreopoulos W.B."/>
            <person name="Clum A."/>
            <person name="Lindquist E."/>
            <person name="Daum C."/>
            <person name="Ramamoorthy G.K."/>
            <person name="Gryganskyi A."/>
            <person name="Culley D."/>
            <person name="Magnuson J.K."/>
            <person name="James T.Y."/>
            <person name="O'Malley M.A."/>
            <person name="Stajich J.E."/>
            <person name="Spatafora J.W."/>
            <person name="Visel A."/>
            <person name="Grigoriev I.V."/>
        </authorList>
    </citation>
    <scope>NUCLEOTIDE SEQUENCE [LARGE SCALE GENOMIC DNA]</scope>
    <source>
        <strain evidence="6">finn</strain>
    </source>
</reference>
<dbReference type="Pfam" id="PF02894">
    <property type="entry name" value="GFO_IDH_MocA_C"/>
    <property type="match status" value="1"/>
</dbReference>
<evidence type="ECO:0000256" key="1">
    <source>
        <dbReference type="ARBA" id="ARBA00010928"/>
    </source>
</evidence>
<keyword evidence="6" id="KW-1185">Reference proteome</keyword>
<dbReference type="InterPro" id="IPR000683">
    <property type="entry name" value="Gfo/Idh/MocA-like_OxRdtase_N"/>
</dbReference>
<protein>
    <submittedName>
        <fullName evidence="5">NAD(P)-binding protein</fullName>
    </submittedName>
</protein>
<dbReference type="InterPro" id="IPR051317">
    <property type="entry name" value="Gfo/Idh/MocA_oxidoreduct"/>
</dbReference>
<feature type="domain" description="Gfo/Idh/MocA-like oxidoreductase N-terminal" evidence="3">
    <location>
        <begin position="5"/>
        <end position="121"/>
    </location>
</feature>
<gene>
    <name evidence="5" type="ORF">BCR36DRAFT_342790</name>
</gene>
<feature type="domain" description="Gfo/Idh/MocA-like oxidoreductase C-terminal" evidence="4">
    <location>
        <begin position="136"/>
        <end position="366"/>
    </location>
</feature>
<dbReference type="EMBL" id="MCFH01000003">
    <property type="protein sequence ID" value="ORX59072.1"/>
    <property type="molecule type" value="Genomic_DNA"/>
</dbReference>
<dbReference type="OrthoDB" id="2129491at2759"/>
<reference evidence="5 6" key="1">
    <citation type="submission" date="2016-08" db="EMBL/GenBank/DDBJ databases">
        <title>Genomes of anaerobic fungi encode conserved fungal cellulosomes for biomass hydrolysis.</title>
        <authorList>
            <consortium name="DOE Joint Genome Institute"/>
            <person name="Haitjema C.H."/>
            <person name="Gilmore S.P."/>
            <person name="Henske J.K."/>
            <person name="Solomon K.V."/>
            <person name="De Groot R."/>
            <person name="Kuo A."/>
            <person name="Mondo S.J."/>
            <person name="Salamov A.A."/>
            <person name="Labutti K."/>
            <person name="Zhao Z."/>
            <person name="Chiniquy J."/>
            <person name="Barry K."/>
            <person name="Brewer H.M."/>
            <person name="Purvine S.O."/>
            <person name="Wright A.T."/>
            <person name="Boxma B."/>
            <person name="Van Alen T."/>
            <person name="Hackstein J.H."/>
            <person name="Baker S.E."/>
            <person name="Grigoriev I.V."/>
            <person name="O'Malley M.A."/>
        </authorList>
    </citation>
    <scope>NUCLEOTIDE SEQUENCE [LARGE SCALE GENOMIC DNA]</scope>
    <source>
        <strain evidence="6">finn</strain>
    </source>
</reference>
<dbReference type="PANTHER" id="PTHR43708">
    <property type="entry name" value="CONSERVED EXPRESSED OXIDOREDUCTASE (EUROFUNG)"/>
    <property type="match status" value="1"/>
</dbReference>
<dbReference type="Gene3D" id="3.30.360.10">
    <property type="entry name" value="Dihydrodipicolinate Reductase, domain 2"/>
    <property type="match status" value="1"/>
</dbReference>
<name>A0A1Y1VKW4_9FUNG</name>
<comment type="caution">
    <text evidence="5">The sequence shown here is derived from an EMBL/GenBank/DDBJ whole genome shotgun (WGS) entry which is preliminary data.</text>
</comment>
<proteinExistence type="inferred from homology"/>
<dbReference type="InterPro" id="IPR004104">
    <property type="entry name" value="Gfo/Idh/MocA-like_OxRdtase_C"/>
</dbReference>
<sequence length="369" mass="42181">MSQLLNVLIIGWGSSAKTFHVPLIISLPNDFKITHVLERRTNNSLQVLPDVTIVRSLEEFFDSGAQVDLAVITTPNHTHFELAKTLLEHKINTVIEKPFVTDSQQVQELLSIARKNNVLITAYQNRRWDGDFLTAKKLIENKTLGRIVEFESHFDRYRNFLKHNWKEEDIPGSGIVYDLASHLIDQALWLFGEPTTVYARIMNQRKLQGTATPDAFEIHLNYDHEATEEGEYPSMIVILKGGMLIKEEKRLRFKIHGVDGSYLKYGLDVQEDQLKVGLTPLKDDTVFGKEKEEWQWGELSISGQDGTTQTQKYQTLPGTYIEFYKNIAEVLHTKDLSRLIVTPEQAGNVIKVIKLAYQSNKTKAAVSFH</sequence>
<dbReference type="InterPro" id="IPR036291">
    <property type="entry name" value="NAD(P)-bd_dom_sf"/>
</dbReference>
<dbReference type="Proteomes" id="UP000193719">
    <property type="component" value="Unassembled WGS sequence"/>
</dbReference>